<organism evidence="1 2">
    <name type="scientific">Chitinophaga fulva</name>
    <dbReference type="NCBI Taxonomy" id="2728842"/>
    <lineage>
        <taxon>Bacteria</taxon>
        <taxon>Pseudomonadati</taxon>
        <taxon>Bacteroidota</taxon>
        <taxon>Chitinophagia</taxon>
        <taxon>Chitinophagales</taxon>
        <taxon>Chitinophagaceae</taxon>
        <taxon>Chitinophaga</taxon>
    </lineage>
</organism>
<gene>
    <name evidence="1" type="ORF">HHL17_19415</name>
</gene>
<sequence>MPSKAEKERRKQLLAPLLQQAAETFEKGLPMPRERFHQLFDYLDEVLGIHGCDHSPGLTLSYLHAAGVEYPDAILIWLQEHGGHCDCEILANVEDLFE</sequence>
<dbReference type="AlphaFoldDB" id="A0A848GUG9"/>
<accession>A0A848GUG9</accession>
<evidence type="ECO:0000313" key="2">
    <source>
        <dbReference type="Proteomes" id="UP000583266"/>
    </source>
</evidence>
<proteinExistence type="predicted"/>
<dbReference type="Proteomes" id="UP000583266">
    <property type="component" value="Unassembled WGS sequence"/>
</dbReference>
<keyword evidence="2" id="KW-1185">Reference proteome</keyword>
<evidence type="ECO:0000313" key="1">
    <source>
        <dbReference type="EMBL" id="NML39378.1"/>
    </source>
</evidence>
<comment type="caution">
    <text evidence="1">The sequence shown here is derived from an EMBL/GenBank/DDBJ whole genome shotgun (WGS) entry which is preliminary data.</text>
</comment>
<dbReference type="RefSeq" id="WP_169226464.1">
    <property type="nucleotide sequence ID" value="NZ_JABBGC010000002.1"/>
</dbReference>
<dbReference type="InterPro" id="IPR024248">
    <property type="entry name" value="DUF2695"/>
</dbReference>
<name>A0A848GUG9_9BACT</name>
<dbReference type="EMBL" id="JABBGC010000002">
    <property type="protein sequence ID" value="NML39378.1"/>
    <property type="molecule type" value="Genomic_DNA"/>
</dbReference>
<protein>
    <submittedName>
        <fullName evidence="1">DUF2695 domain-containing protein</fullName>
    </submittedName>
</protein>
<reference evidence="1 2" key="1">
    <citation type="submission" date="2020-04" db="EMBL/GenBank/DDBJ databases">
        <title>Chitinophaga sp. G-6-1-13 sp. nov., isolated from soil.</title>
        <authorList>
            <person name="Dahal R.H."/>
            <person name="Chaudhary D.K."/>
        </authorList>
    </citation>
    <scope>NUCLEOTIDE SEQUENCE [LARGE SCALE GENOMIC DNA]</scope>
    <source>
        <strain evidence="1 2">G-6-1-13</strain>
    </source>
</reference>
<dbReference type="Pfam" id="PF10905">
    <property type="entry name" value="DUF2695"/>
    <property type="match status" value="1"/>
</dbReference>